<name>A0A158JPC1_9BURK</name>
<protein>
    <submittedName>
        <fullName evidence="1">Uncharacterized protein</fullName>
    </submittedName>
</protein>
<organism evidence="1 2">
    <name type="scientific">Caballeronia udeis</name>
    <dbReference type="NCBI Taxonomy" id="1232866"/>
    <lineage>
        <taxon>Bacteria</taxon>
        <taxon>Pseudomonadati</taxon>
        <taxon>Pseudomonadota</taxon>
        <taxon>Betaproteobacteria</taxon>
        <taxon>Burkholderiales</taxon>
        <taxon>Burkholderiaceae</taxon>
        <taxon>Caballeronia</taxon>
    </lineage>
</organism>
<evidence type="ECO:0000313" key="1">
    <source>
        <dbReference type="EMBL" id="SAL70618.1"/>
    </source>
</evidence>
<dbReference type="EMBL" id="FCOK02000104">
    <property type="protein sequence ID" value="SAL70618.1"/>
    <property type="molecule type" value="Genomic_DNA"/>
</dbReference>
<gene>
    <name evidence="1" type="ORF">AWB69_08392</name>
</gene>
<dbReference type="OrthoDB" id="9009460at2"/>
<dbReference type="AlphaFoldDB" id="A0A158JPC1"/>
<sequence>MRTVKLEHNDDTVLDPTDPQLVKRGSLLLDGHECGEWEQRRDGTWIARLSVSGETIIAASRDDLIERLAFASP</sequence>
<accession>A0A158JPC1</accession>
<proteinExistence type="predicted"/>
<dbReference type="Proteomes" id="UP000054683">
    <property type="component" value="Unassembled WGS sequence"/>
</dbReference>
<dbReference type="RefSeq" id="WP_062092455.1">
    <property type="nucleotide sequence ID" value="NZ_FCOK02000104.1"/>
</dbReference>
<evidence type="ECO:0000313" key="2">
    <source>
        <dbReference type="Proteomes" id="UP000054683"/>
    </source>
</evidence>
<reference evidence="1 2" key="1">
    <citation type="submission" date="2016-01" db="EMBL/GenBank/DDBJ databases">
        <authorList>
            <person name="Oliw E.H."/>
        </authorList>
    </citation>
    <scope>NUCLEOTIDE SEQUENCE [LARGE SCALE GENOMIC DNA]</scope>
    <source>
        <strain evidence="1">LMG 27134</strain>
    </source>
</reference>